<dbReference type="Gene3D" id="3.40.50.720">
    <property type="entry name" value="NAD(P)-binding Rossmann-like Domain"/>
    <property type="match status" value="1"/>
</dbReference>
<dbReference type="SUPFAM" id="SSF55347">
    <property type="entry name" value="Glyceraldehyde-3-phosphate dehydrogenase-like, C-terminal domain"/>
    <property type="match status" value="1"/>
</dbReference>
<evidence type="ECO:0000256" key="1">
    <source>
        <dbReference type="ARBA" id="ARBA00010928"/>
    </source>
</evidence>
<dbReference type="Proteomes" id="UP001183176">
    <property type="component" value="Unassembled WGS sequence"/>
</dbReference>
<dbReference type="SUPFAM" id="SSF51735">
    <property type="entry name" value="NAD(P)-binding Rossmann-fold domains"/>
    <property type="match status" value="1"/>
</dbReference>
<organism evidence="5 6">
    <name type="scientific">Jatrophihabitans lederbergiae</name>
    <dbReference type="NCBI Taxonomy" id="3075547"/>
    <lineage>
        <taxon>Bacteria</taxon>
        <taxon>Bacillati</taxon>
        <taxon>Actinomycetota</taxon>
        <taxon>Actinomycetes</taxon>
        <taxon>Jatrophihabitantales</taxon>
        <taxon>Jatrophihabitantaceae</taxon>
        <taxon>Jatrophihabitans</taxon>
    </lineage>
</organism>
<evidence type="ECO:0000313" key="6">
    <source>
        <dbReference type="Proteomes" id="UP001183176"/>
    </source>
</evidence>
<dbReference type="RefSeq" id="WP_311423523.1">
    <property type="nucleotide sequence ID" value="NZ_JAVREH010000017.1"/>
</dbReference>
<dbReference type="Pfam" id="PF22725">
    <property type="entry name" value="GFO_IDH_MocA_C3"/>
    <property type="match status" value="1"/>
</dbReference>
<reference evidence="6" key="1">
    <citation type="submission" date="2023-07" db="EMBL/GenBank/DDBJ databases">
        <title>30 novel species of actinomycetes from the DSMZ collection.</title>
        <authorList>
            <person name="Nouioui I."/>
        </authorList>
    </citation>
    <scope>NUCLEOTIDE SEQUENCE [LARGE SCALE GENOMIC DNA]</scope>
    <source>
        <strain evidence="6">DSM 44399</strain>
    </source>
</reference>
<evidence type="ECO:0000259" key="4">
    <source>
        <dbReference type="Pfam" id="PF22725"/>
    </source>
</evidence>
<dbReference type="EMBL" id="JAVREH010000017">
    <property type="protein sequence ID" value="MDT0262372.1"/>
    <property type="molecule type" value="Genomic_DNA"/>
</dbReference>
<protein>
    <submittedName>
        <fullName evidence="5">Gfo/Idh/MocA family oxidoreductase</fullName>
    </submittedName>
</protein>
<comment type="caution">
    <text evidence="5">The sequence shown here is derived from an EMBL/GenBank/DDBJ whole genome shotgun (WGS) entry which is preliminary data.</text>
</comment>
<dbReference type="InterPro" id="IPR000683">
    <property type="entry name" value="Gfo/Idh/MocA-like_OxRdtase_N"/>
</dbReference>
<keyword evidence="2" id="KW-0560">Oxidoreductase</keyword>
<gene>
    <name evidence="5" type="ORF">RM423_13325</name>
</gene>
<comment type="similarity">
    <text evidence="1">Belongs to the Gfo/Idh/MocA family.</text>
</comment>
<feature type="domain" description="GFO/IDH/MocA-like oxidoreductase" evidence="4">
    <location>
        <begin position="140"/>
        <end position="253"/>
    </location>
</feature>
<name>A0ABU2JBP4_9ACTN</name>
<accession>A0ABU2JBP4</accession>
<feature type="domain" description="Gfo/Idh/MocA-like oxidoreductase N-terminal" evidence="3">
    <location>
        <begin position="11"/>
        <end position="127"/>
    </location>
</feature>
<proteinExistence type="inferred from homology"/>
<dbReference type="PANTHER" id="PTHR22604:SF105">
    <property type="entry name" value="TRANS-1,2-DIHYDROBENZENE-1,2-DIOL DEHYDROGENASE"/>
    <property type="match status" value="1"/>
</dbReference>
<dbReference type="Gene3D" id="3.30.360.10">
    <property type="entry name" value="Dihydrodipicolinate Reductase, domain 2"/>
    <property type="match status" value="1"/>
</dbReference>
<dbReference type="InterPro" id="IPR055170">
    <property type="entry name" value="GFO_IDH_MocA-like_dom"/>
</dbReference>
<evidence type="ECO:0000259" key="3">
    <source>
        <dbReference type="Pfam" id="PF01408"/>
    </source>
</evidence>
<evidence type="ECO:0000313" key="5">
    <source>
        <dbReference type="EMBL" id="MDT0262372.1"/>
    </source>
</evidence>
<dbReference type="PANTHER" id="PTHR22604">
    <property type="entry name" value="OXIDOREDUCTASES"/>
    <property type="match status" value="1"/>
</dbReference>
<dbReference type="InterPro" id="IPR050984">
    <property type="entry name" value="Gfo/Idh/MocA_domain"/>
</dbReference>
<sequence length="334" mass="35197">MPAPIPQDRPIRWGILGAGGIASKVAADIARAEGNILAAVGARSAERAADFASRFAIPRSYGNYQQLVDDPELDVIYVATTHPSHHDQALMAVQAGKAVLIEKPVCLNAAQATAVFDAARAADVFAMEAMWMRTNPLIGTAQRLIADGAIGDVVAVRAELGLGRSFDPTHRLYDMANGGGALLDLGIYPVTFGWLFLGRPDTVSTMGSLAPTGSDASVAMQWGYSDGRDAQLSCSAPHAMPNRGLILGTRGWVQTQGRFYRPTGLTVLSDGEQTELPDPIGPESAGYGPEVAEVARCLRAGLVESPVIPHADTIAILGLLDDARAELGVRYPGE</sequence>
<dbReference type="InterPro" id="IPR036291">
    <property type="entry name" value="NAD(P)-bd_dom_sf"/>
</dbReference>
<dbReference type="Pfam" id="PF01408">
    <property type="entry name" value="GFO_IDH_MocA"/>
    <property type="match status" value="1"/>
</dbReference>
<keyword evidence="6" id="KW-1185">Reference proteome</keyword>
<evidence type="ECO:0000256" key="2">
    <source>
        <dbReference type="ARBA" id="ARBA00023002"/>
    </source>
</evidence>